<keyword evidence="1" id="KW-1277">Toxin-antitoxin system</keyword>
<dbReference type="eggNOG" id="COG3668">
    <property type="taxonomic scope" value="Bacteria"/>
</dbReference>
<reference evidence="2 3" key="1">
    <citation type="journal article" date="2014" name="Appl. Environ. Microbiol.">
        <title>Profile of Secreted Hydrolases, Associated Proteins, and SlpA in Thermoanaerobacterium saccharolyticum during the Degradation of Hemicellulose.</title>
        <authorList>
            <person name="Currie D.H."/>
            <person name="Guss A.M."/>
            <person name="Herring C.D."/>
            <person name="Giannone R.J."/>
            <person name="Johnson C.M."/>
            <person name="Lankford P.K."/>
            <person name="Brown S.D."/>
            <person name="Hettich R.L."/>
            <person name="Lynd L.R."/>
        </authorList>
    </citation>
    <scope>NUCLEOTIDE SEQUENCE [LARGE SCALE GENOMIC DNA]</scope>
    <source>
        <strain evidence="3">DSM 8691 / JW/SL-YS485</strain>
    </source>
</reference>
<sequence length="101" mass="11830">MHDIRYLPLASRDLSNIVSYIVDELKAPNAAMDLINELDTSISRLAQFPYSCKVYQPEKPLKNEYRVLPVKNYLVFYVVREDVVEIHRIIYAKMDLAKLIK</sequence>
<dbReference type="BioCyc" id="TSAC1094508:GLMA-2633-MONOMER"/>
<dbReference type="Pfam" id="PF05016">
    <property type="entry name" value="ParE_toxin"/>
    <property type="match status" value="1"/>
</dbReference>
<protein>
    <submittedName>
        <fullName evidence="2">Plasmid stabilization system</fullName>
    </submittedName>
</protein>
<dbReference type="AlphaFoldDB" id="I3VYI6"/>
<dbReference type="Proteomes" id="UP000006178">
    <property type="component" value="Chromosome"/>
</dbReference>
<dbReference type="EMBL" id="CP003184">
    <property type="protein sequence ID" value="AFK87581.1"/>
    <property type="molecule type" value="Genomic_DNA"/>
</dbReference>
<dbReference type="Gene3D" id="3.30.2310.20">
    <property type="entry name" value="RelE-like"/>
    <property type="match status" value="1"/>
</dbReference>
<keyword evidence="3" id="KW-1185">Reference proteome</keyword>
<dbReference type="KEGG" id="tsh:Tsac_2585"/>
<dbReference type="PATRIC" id="fig|1094508.3.peg.2622"/>
<gene>
    <name evidence="2" type="ordered locus">Tsac_2585</name>
</gene>
<evidence type="ECO:0000256" key="1">
    <source>
        <dbReference type="ARBA" id="ARBA00022649"/>
    </source>
</evidence>
<evidence type="ECO:0000313" key="3">
    <source>
        <dbReference type="Proteomes" id="UP000006178"/>
    </source>
</evidence>
<name>I3VYI6_THESW</name>
<accession>I3VYI6</accession>
<dbReference type="InterPro" id="IPR007712">
    <property type="entry name" value="RelE/ParE_toxin"/>
</dbReference>
<dbReference type="InterPro" id="IPR035093">
    <property type="entry name" value="RelE/ParE_toxin_dom_sf"/>
</dbReference>
<organism evidence="2 3">
    <name type="scientific">Thermoanaerobacterium saccharolyticum (strain DSM 8691 / JW/SL-YS485)</name>
    <dbReference type="NCBI Taxonomy" id="1094508"/>
    <lineage>
        <taxon>Bacteria</taxon>
        <taxon>Bacillati</taxon>
        <taxon>Bacillota</taxon>
        <taxon>Clostridia</taxon>
        <taxon>Thermoanaerobacterales</taxon>
        <taxon>Thermoanaerobacteraceae</taxon>
        <taxon>Thermoanaerobacterium</taxon>
    </lineage>
</organism>
<dbReference type="STRING" id="1094508.Tsac_2585"/>
<evidence type="ECO:0000313" key="2">
    <source>
        <dbReference type="EMBL" id="AFK87581.1"/>
    </source>
</evidence>
<proteinExistence type="predicted"/>
<dbReference type="RefSeq" id="WP_014759411.1">
    <property type="nucleotide sequence ID" value="NC_017992.1"/>
</dbReference>